<name>A0ABR2HUY4_9EUKA</name>
<evidence type="ECO:0000313" key="4">
    <source>
        <dbReference type="Proteomes" id="UP001470230"/>
    </source>
</evidence>
<keyword evidence="4" id="KW-1185">Reference proteome</keyword>
<feature type="compositionally biased region" description="Polar residues" evidence="2">
    <location>
        <begin position="791"/>
        <end position="801"/>
    </location>
</feature>
<reference evidence="3 4" key="1">
    <citation type="submission" date="2024-04" db="EMBL/GenBank/DDBJ databases">
        <title>Tritrichomonas musculus Genome.</title>
        <authorList>
            <person name="Alves-Ferreira E."/>
            <person name="Grigg M."/>
            <person name="Lorenzi H."/>
            <person name="Galac M."/>
        </authorList>
    </citation>
    <scope>NUCLEOTIDE SEQUENCE [LARGE SCALE GENOMIC DNA]</scope>
    <source>
        <strain evidence="3 4">EAF2021</strain>
    </source>
</reference>
<feature type="coiled-coil region" evidence="1">
    <location>
        <begin position="259"/>
        <end position="286"/>
    </location>
</feature>
<feature type="region of interest" description="Disordered" evidence="2">
    <location>
        <begin position="791"/>
        <end position="887"/>
    </location>
</feature>
<feature type="region of interest" description="Disordered" evidence="2">
    <location>
        <begin position="1214"/>
        <end position="1233"/>
    </location>
</feature>
<feature type="compositionally biased region" description="Acidic residues" evidence="2">
    <location>
        <begin position="472"/>
        <end position="493"/>
    </location>
</feature>
<evidence type="ECO:0000313" key="3">
    <source>
        <dbReference type="EMBL" id="KAK8852881.1"/>
    </source>
</evidence>
<feature type="compositionally biased region" description="Basic and acidic residues" evidence="2">
    <location>
        <begin position="802"/>
        <end position="815"/>
    </location>
</feature>
<sequence>MQSIALDQNDSCKNEEMTKIFSFILLLPQKWKASNNISNPRDKVPNIIVSKYSRILEQLFVLPPDNANYFLQLDLASNSHVNPSLNSKKNRLKYKNKDANKEFMQNLLYLSTYQSIYNFLMKLVLCNSSQSVSFFEKINFTDILIEFLFQKENFTNKKIFDQTIRLIDNLISNLQVNSPLITPLFNECNKQKDEVYKILFNKSDDRLNSIFCSSSNSYQSDYPNNITIILDLSLYNDSNYGIDLILSVQSLIHQSNQESLNYINKLENIEKLYRFLEQKINKKQFDATTNSSILLLASIMNDIFCNDNFEIQSETKNKTLLSNQFKIQNNENCQKGPDFITQTLQELQFLDNYRNKNNQETIPFNNSEQYGANLLRISAPIYSDENNANQGQNFNTNLTMNDRNCLSLGTIQEGTDSFSTNSQKLYSSNNQFETPPFNRNFGGYSSQKVNHFTGLGSINEEEIPLMKPDCSNEIDDESADDESNSNENIDDDEGKEKPSERGDEGCMQIEREKPAEGEGRATNEREDDDEKKTFSNEDISDSNSNENDSKKCHKKRINHTSLRNKDIEELINYSSSSSYLKANESQSRRKQPLLIPAIPNKPNQPMSPARLRSFASLNNINSKNNQRISLSSTSSNTSATTSSTSLTISQSSYDRVVIDNNSGYSSNYYKASISSSNSAANMLQTGTKNSFTVTTGLGSSNINMRSNVNRKAANIPKRNSYSFISPLKSLIENSQNDLDEANSNSSQTVTQYTEDVFPTTIVETVVPEYAKEMNLQKNQTQIAVPIVQTAPTTKTAQSSPTVKKEEEEKVADSKVDSLNVNENDATAGNEGHAKSTNYDDVSATPRATHRRGSGKKRSSFNPFDSFPCRKRSRKGRTSLPPSSMMIQNENKEPLSLLELATSSEILNLDNFSFKIDDDLNINIGSMSGPISRVINPEFRSPFRKSHGSIAVSNSFSNMLCSKNLRKMEIEDNEMDNADGDKNKQDVDEEQQDHFKLGTIKEEAEEEQPKNQLLEEIDNDQEEPFKLGTIKEDINKNQQSPFQLDAINEEGEQDMQQTFQLGTINEDINENQQSPFQLDAINEEAEQDMQQTFQLGTINEEDDEQIQNAPQLEAISEDFDEDQQSRFQLGTINEEAEGRQQQTFKLGTINEEAEGRQQQTFKLGTINEEAEDEQPSQFELGTIAEEADEEQLDTINEDSEGNDHSASLLETINEDNDENPQMDSISDAYNDAPLSPTPISISDFSIHRKEAGTIYSSSSSFSKNDAASVPVRHDPSNDDENRQKESELFVSIGVLLANSLFNESQDDKFQNSICVYLERLDKCTGMFDRVMTKSNLVMQILNSEKENVNMKSEESLNVVNLPLISKIVNDNHDSIPVDLKNEWNEYMKSFFERDEELQTNN</sequence>
<feature type="compositionally biased region" description="Basic and acidic residues" evidence="2">
    <location>
        <begin position="1270"/>
        <end position="1282"/>
    </location>
</feature>
<feature type="region of interest" description="Disordered" evidence="2">
    <location>
        <begin position="1254"/>
        <end position="1282"/>
    </location>
</feature>
<protein>
    <submittedName>
        <fullName evidence="3">Uncharacterized protein</fullName>
    </submittedName>
</protein>
<feature type="compositionally biased region" description="Basic and acidic residues" evidence="2">
    <location>
        <begin position="494"/>
        <end position="535"/>
    </location>
</feature>
<feature type="region of interest" description="Disordered" evidence="2">
    <location>
        <begin position="578"/>
        <end position="609"/>
    </location>
</feature>
<feature type="region of interest" description="Disordered" evidence="2">
    <location>
        <begin position="626"/>
        <end position="646"/>
    </location>
</feature>
<dbReference type="Proteomes" id="UP001470230">
    <property type="component" value="Unassembled WGS sequence"/>
</dbReference>
<feature type="region of interest" description="Disordered" evidence="2">
    <location>
        <begin position="420"/>
        <end position="441"/>
    </location>
</feature>
<evidence type="ECO:0000256" key="2">
    <source>
        <dbReference type="SAM" id="MobiDB-lite"/>
    </source>
</evidence>
<proteinExistence type="predicted"/>
<accession>A0ABR2HUY4</accession>
<feature type="compositionally biased region" description="Polar residues" evidence="2">
    <location>
        <begin position="816"/>
        <end position="826"/>
    </location>
</feature>
<comment type="caution">
    <text evidence="3">The sequence shown here is derived from an EMBL/GenBank/DDBJ whole genome shotgun (WGS) entry which is preliminary data.</text>
</comment>
<feature type="region of interest" description="Disordered" evidence="2">
    <location>
        <begin position="468"/>
        <end position="557"/>
    </location>
</feature>
<feature type="compositionally biased region" description="Low complexity" evidence="2">
    <location>
        <begin position="629"/>
        <end position="646"/>
    </location>
</feature>
<gene>
    <name evidence="3" type="ORF">M9Y10_017873</name>
</gene>
<feature type="compositionally biased region" description="Basic residues" evidence="2">
    <location>
        <begin position="847"/>
        <end position="858"/>
    </location>
</feature>
<feature type="compositionally biased region" description="Polar residues" evidence="2">
    <location>
        <begin position="420"/>
        <end position="433"/>
    </location>
</feature>
<keyword evidence="1" id="KW-0175">Coiled coil</keyword>
<organism evidence="3 4">
    <name type="scientific">Tritrichomonas musculus</name>
    <dbReference type="NCBI Taxonomy" id="1915356"/>
    <lineage>
        <taxon>Eukaryota</taxon>
        <taxon>Metamonada</taxon>
        <taxon>Parabasalia</taxon>
        <taxon>Tritrichomonadida</taxon>
        <taxon>Tritrichomonadidae</taxon>
        <taxon>Tritrichomonas</taxon>
    </lineage>
</organism>
<evidence type="ECO:0000256" key="1">
    <source>
        <dbReference type="SAM" id="Coils"/>
    </source>
</evidence>
<dbReference type="EMBL" id="JAPFFF010000023">
    <property type="protein sequence ID" value="KAK8852881.1"/>
    <property type="molecule type" value="Genomic_DNA"/>
</dbReference>